<accession>A0A917UA34</accession>
<evidence type="ECO:0000256" key="3">
    <source>
        <dbReference type="ARBA" id="ARBA00022670"/>
    </source>
</evidence>
<organism evidence="8 9">
    <name type="scientific">Dactylosporangium sucinum</name>
    <dbReference type="NCBI Taxonomy" id="1424081"/>
    <lineage>
        <taxon>Bacteria</taxon>
        <taxon>Bacillati</taxon>
        <taxon>Actinomycetota</taxon>
        <taxon>Actinomycetes</taxon>
        <taxon>Micromonosporales</taxon>
        <taxon>Micromonosporaceae</taxon>
        <taxon>Dactylosporangium</taxon>
    </lineage>
</organism>
<dbReference type="GO" id="GO:0005829">
    <property type="term" value="C:cytosol"/>
    <property type="evidence" value="ECO:0007669"/>
    <property type="project" value="TreeGrafter"/>
</dbReference>
<evidence type="ECO:0000256" key="4">
    <source>
        <dbReference type="ARBA" id="ARBA00022801"/>
    </source>
</evidence>
<dbReference type="SUPFAM" id="SSF50993">
    <property type="entry name" value="Peptidase/esterase 'gauge' domain"/>
    <property type="match status" value="1"/>
</dbReference>
<dbReference type="InterPro" id="IPR023302">
    <property type="entry name" value="Pept_S9A_N"/>
</dbReference>
<dbReference type="GO" id="GO:0006508">
    <property type="term" value="P:proteolysis"/>
    <property type="evidence" value="ECO:0007669"/>
    <property type="project" value="UniProtKB-KW"/>
</dbReference>
<dbReference type="InterPro" id="IPR001375">
    <property type="entry name" value="Peptidase_S9_cat"/>
</dbReference>
<gene>
    <name evidence="8" type="ORF">GCM10007977_084320</name>
</gene>
<evidence type="ECO:0000259" key="7">
    <source>
        <dbReference type="Pfam" id="PF02897"/>
    </source>
</evidence>
<dbReference type="Pfam" id="PF00326">
    <property type="entry name" value="Peptidase_S9"/>
    <property type="match status" value="1"/>
</dbReference>
<dbReference type="Proteomes" id="UP000642070">
    <property type="component" value="Unassembled WGS sequence"/>
</dbReference>
<keyword evidence="4" id="KW-0378">Hydrolase</keyword>
<proteinExistence type="predicted"/>
<protein>
    <recommendedName>
        <fullName evidence="2">prolyl oligopeptidase</fullName>
        <ecNumber evidence="2">3.4.21.26</ecNumber>
    </recommendedName>
</protein>
<feature type="domain" description="Peptidase S9A N-terminal" evidence="7">
    <location>
        <begin position="90"/>
        <end position="352"/>
    </location>
</feature>
<dbReference type="InterPro" id="IPR029058">
    <property type="entry name" value="AB_hydrolase_fold"/>
</dbReference>
<sequence length="679" mass="73542">MNSSLEAFGLAVTGCADQCGAVRFNDPYRMLEDETVPVRRWQHHQSDSGRDKVHALVGTDRLAELTAELRRHLDTVPSGPHLGRHRVGADRRTVLDRDTLCWSVTAVSDDGDEEIDWLVPSPDGALLAIGVTAQGDEQTTLHLVPTADGRQYSWQHGPIRNVGSLVWVPDSSGAFLTKGLGDHEKPLKRLHHLDLTSGSLTMVPAPEAVASARMFVQLSADGRLLAAASTAMHPRVLGILDRASHTWYLGPDNLDGHVLHGDFVGSRYAAVTSLDAPTGRIVSLEVSDIATPARWRELVPASTSVLRALRAWGDRLVVSELREGRPALFTMDADGAGRRPVPVPAGVAVCALDGSPILPAADPPVLPDGRALVFTGSEPSGSVRVWRFDPGTGTTRALTESRSTLPPLAVERHAARAEDGHVVRYDTIRLATLPPDAPLPHLLTGYGGFNQASLTGTHPGPYAPWLLAGGALTFAHARGDATFGYHLWRDGRRAHKQHTFNDVYAVADHLIATGRADPRRLALAGASNGGLLVAVAITQRPDLFAAAAALVPITDMNRLYRERFPETFRPEYGDPRVEAEAAWLRRYSPYHNVRSGVDYPPTIIVGGDRDMRIHAWHARKLWAALVDNAARPEHIVLRVHERAGHLTTGRDAARVAEWLGFLMAHTGLGGRRSGDVDPG</sequence>
<keyword evidence="5" id="KW-0720">Serine protease</keyword>
<dbReference type="Gene3D" id="2.130.10.120">
    <property type="entry name" value="Prolyl oligopeptidase, N-terminal domain"/>
    <property type="match status" value="1"/>
</dbReference>
<dbReference type="InterPro" id="IPR051167">
    <property type="entry name" value="Prolyl_oligopep/macrocyclase"/>
</dbReference>
<comment type="catalytic activity">
    <reaction evidence="1">
        <text>Hydrolysis of Pro-|-Xaa &gt;&gt; Ala-|-Xaa in oligopeptides.</text>
        <dbReference type="EC" id="3.4.21.26"/>
    </reaction>
</comment>
<reference evidence="8" key="2">
    <citation type="submission" date="2020-09" db="EMBL/GenBank/DDBJ databases">
        <authorList>
            <person name="Sun Q."/>
            <person name="Ohkuma M."/>
        </authorList>
    </citation>
    <scope>NUCLEOTIDE SEQUENCE</scope>
    <source>
        <strain evidence="8">JCM 19831</strain>
    </source>
</reference>
<dbReference type="SUPFAM" id="SSF53474">
    <property type="entry name" value="alpha/beta-Hydrolases"/>
    <property type="match status" value="1"/>
</dbReference>
<evidence type="ECO:0000313" key="9">
    <source>
        <dbReference type="Proteomes" id="UP000642070"/>
    </source>
</evidence>
<dbReference type="RefSeq" id="WP_190255676.1">
    <property type="nucleotide sequence ID" value="NZ_BMPI01000059.1"/>
</dbReference>
<dbReference type="Gene3D" id="3.40.50.1820">
    <property type="entry name" value="alpha/beta hydrolase"/>
    <property type="match status" value="1"/>
</dbReference>
<feature type="domain" description="Peptidase S9 prolyl oligopeptidase catalytic" evidence="6">
    <location>
        <begin position="467"/>
        <end position="663"/>
    </location>
</feature>
<keyword evidence="3" id="KW-0645">Protease</keyword>
<evidence type="ECO:0000259" key="6">
    <source>
        <dbReference type="Pfam" id="PF00326"/>
    </source>
</evidence>
<comment type="caution">
    <text evidence="8">The sequence shown here is derived from an EMBL/GenBank/DDBJ whole genome shotgun (WGS) entry which is preliminary data.</text>
</comment>
<dbReference type="EMBL" id="BMPI01000059">
    <property type="protein sequence ID" value="GGM69740.1"/>
    <property type="molecule type" value="Genomic_DNA"/>
</dbReference>
<reference evidence="8" key="1">
    <citation type="journal article" date="2014" name="Int. J. Syst. Evol. Microbiol.">
        <title>Complete genome sequence of Corynebacterium casei LMG S-19264T (=DSM 44701T), isolated from a smear-ripened cheese.</title>
        <authorList>
            <consortium name="US DOE Joint Genome Institute (JGI-PGF)"/>
            <person name="Walter F."/>
            <person name="Albersmeier A."/>
            <person name="Kalinowski J."/>
            <person name="Ruckert C."/>
        </authorList>
    </citation>
    <scope>NUCLEOTIDE SEQUENCE</scope>
    <source>
        <strain evidence="8">JCM 19831</strain>
    </source>
</reference>
<dbReference type="GO" id="GO:0070012">
    <property type="term" value="F:oligopeptidase activity"/>
    <property type="evidence" value="ECO:0007669"/>
    <property type="project" value="TreeGrafter"/>
</dbReference>
<dbReference type="PANTHER" id="PTHR42881">
    <property type="entry name" value="PROLYL ENDOPEPTIDASE"/>
    <property type="match status" value="1"/>
</dbReference>
<dbReference type="InterPro" id="IPR002470">
    <property type="entry name" value="Peptidase_S9A"/>
</dbReference>
<evidence type="ECO:0000256" key="2">
    <source>
        <dbReference type="ARBA" id="ARBA00011897"/>
    </source>
</evidence>
<dbReference type="Pfam" id="PF02897">
    <property type="entry name" value="Peptidase_S9_N"/>
    <property type="match status" value="1"/>
</dbReference>
<name>A0A917UA34_9ACTN</name>
<keyword evidence="9" id="KW-1185">Reference proteome</keyword>
<dbReference type="EC" id="3.4.21.26" evidence="2"/>
<dbReference type="PRINTS" id="PR00862">
    <property type="entry name" value="PROLIGOPTASE"/>
</dbReference>
<dbReference type="GO" id="GO:0004252">
    <property type="term" value="F:serine-type endopeptidase activity"/>
    <property type="evidence" value="ECO:0007669"/>
    <property type="project" value="UniProtKB-EC"/>
</dbReference>
<evidence type="ECO:0000313" key="8">
    <source>
        <dbReference type="EMBL" id="GGM69740.1"/>
    </source>
</evidence>
<evidence type="ECO:0000256" key="5">
    <source>
        <dbReference type="ARBA" id="ARBA00022825"/>
    </source>
</evidence>
<dbReference type="PANTHER" id="PTHR42881:SF2">
    <property type="entry name" value="PROLYL ENDOPEPTIDASE"/>
    <property type="match status" value="1"/>
</dbReference>
<dbReference type="AlphaFoldDB" id="A0A917UA34"/>
<evidence type="ECO:0000256" key="1">
    <source>
        <dbReference type="ARBA" id="ARBA00001070"/>
    </source>
</evidence>